<dbReference type="Pfam" id="PF20147">
    <property type="entry name" value="Crinkler"/>
    <property type="match status" value="2"/>
</dbReference>
<sequence>MRSCTLVYRLSRHHPKHDQFERGKNQPWWYRFKEPPATISMDELTLTCWIRSEDPEAYFRVKISKTDTVLDLQEAIKNKKLATFSNVDADTLALYKPKTAVSKPYKEHLSKLILSEHGDFLQRGDELSDFFPEPPPKRDIHVIVDAPSRIFCWSRGGTLDSKFEVKILQTETVSDLKVAIKNKMPMAFCDVDADTLRLFRISGDDDKQGESINTTGGGELLQGSRLLPNFLDVPVLDPLRVVIDIVKIQSPTL</sequence>
<protein>
    <recommendedName>
        <fullName evidence="4">Crinkler effector protein N-terminal domain-containing protein</fullName>
    </recommendedName>
</protein>
<evidence type="ECO:0000256" key="2">
    <source>
        <dbReference type="ARBA" id="ARBA00004613"/>
    </source>
</evidence>
<evidence type="ECO:0000256" key="3">
    <source>
        <dbReference type="ARBA" id="ARBA00022525"/>
    </source>
</evidence>
<reference evidence="5" key="1">
    <citation type="submission" date="2019-10" db="EMBL/GenBank/DDBJ databases">
        <authorList>
            <consortium name="DOE Joint Genome Institute"/>
            <person name="Kuo A."/>
            <person name="Miyauchi S."/>
            <person name="Kiss E."/>
            <person name="Drula E."/>
            <person name="Kohler A."/>
            <person name="Sanchez-Garcia M."/>
            <person name="Andreopoulos B."/>
            <person name="Barry K.W."/>
            <person name="Bonito G."/>
            <person name="Buee M."/>
            <person name="Carver A."/>
            <person name="Chen C."/>
            <person name="Cichocki N."/>
            <person name="Clum A."/>
            <person name="Culley D."/>
            <person name="Crous P.W."/>
            <person name="Fauchery L."/>
            <person name="Girlanda M."/>
            <person name="Hayes R."/>
            <person name="Keri Z."/>
            <person name="LaButti K."/>
            <person name="Lipzen A."/>
            <person name="Lombard V."/>
            <person name="Magnuson J."/>
            <person name="Maillard F."/>
            <person name="Morin E."/>
            <person name="Murat C."/>
            <person name="Nolan M."/>
            <person name="Ohm R."/>
            <person name="Pangilinan J."/>
            <person name="Pereira M."/>
            <person name="Perotto S."/>
            <person name="Peter M."/>
            <person name="Riley R."/>
            <person name="Sitrit Y."/>
            <person name="Stielow B."/>
            <person name="Szollosi G."/>
            <person name="Zifcakova L."/>
            <person name="Stursova M."/>
            <person name="Spatafora J.W."/>
            <person name="Tedersoo L."/>
            <person name="Vaario L.-M."/>
            <person name="Yamada A."/>
            <person name="Yan M."/>
            <person name="Wang P."/>
            <person name="Xu J."/>
            <person name="Bruns T."/>
            <person name="Baldrian P."/>
            <person name="Vilgalys R."/>
            <person name="Henrissat B."/>
            <person name="Grigoriev I.V."/>
            <person name="Hibbett D."/>
            <person name="Nagy L.G."/>
            <person name="Martin F.M."/>
        </authorList>
    </citation>
    <scope>NUCLEOTIDE SEQUENCE</scope>
    <source>
        <strain evidence="5">BED1</strain>
    </source>
</reference>
<gene>
    <name evidence="5" type="ORF">L210DRAFT_130031</name>
</gene>
<comment type="caution">
    <text evidence="5">The sequence shown here is derived from an EMBL/GenBank/DDBJ whole genome shotgun (WGS) entry which is preliminary data.</text>
</comment>
<comment type="subcellular location">
    <subcellularLocation>
        <location evidence="1">Host cell</location>
    </subcellularLocation>
    <subcellularLocation>
        <location evidence="2">Secreted</location>
    </subcellularLocation>
</comment>
<evidence type="ECO:0000256" key="1">
    <source>
        <dbReference type="ARBA" id="ARBA00004340"/>
    </source>
</evidence>
<reference evidence="5" key="2">
    <citation type="journal article" date="2020" name="Nat. Commun.">
        <title>Large-scale genome sequencing of mycorrhizal fungi provides insights into the early evolution of symbiotic traits.</title>
        <authorList>
            <person name="Miyauchi S."/>
            <person name="Kiss E."/>
            <person name="Kuo A."/>
            <person name="Drula E."/>
            <person name="Kohler A."/>
            <person name="Sanchez-Garcia M."/>
            <person name="Morin E."/>
            <person name="Andreopoulos B."/>
            <person name="Barry K.W."/>
            <person name="Bonito G."/>
            <person name="Buee M."/>
            <person name="Carver A."/>
            <person name="Chen C."/>
            <person name="Cichocki N."/>
            <person name="Clum A."/>
            <person name="Culley D."/>
            <person name="Crous P.W."/>
            <person name="Fauchery L."/>
            <person name="Girlanda M."/>
            <person name="Hayes R.D."/>
            <person name="Keri Z."/>
            <person name="LaButti K."/>
            <person name="Lipzen A."/>
            <person name="Lombard V."/>
            <person name="Magnuson J."/>
            <person name="Maillard F."/>
            <person name="Murat C."/>
            <person name="Nolan M."/>
            <person name="Ohm R.A."/>
            <person name="Pangilinan J."/>
            <person name="Pereira M.F."/>
            <person name="Perotto S."/>
            <person name="Peter M."/>
            <person name="Pfister S."/>
            <person name="Riley R."/>
            <person name="Sitrit Y."/>
            <person name="Stielow J.B."/>
            <person name="Szollosi G."/>
            <person name="Zifcakova L."/>
            <person name="Stursova M."/>
            <person name="Spatafora J.W."/>
            <person name="Tedersoo L."/>
            <person name="Vaario L.M."/>
            <person name="Yamada A."/>
            <person name="Yan M."/>
            <person name="Wang P."/>
            <person name="Xu J."/>
            <person name="Bruns T."/>
            <person name="Baldrian P."/>
            <person name="Vilgalys R."/>
            <person name="Dunand C."/>
            <person name="Henrissat B."/>
            <person name="Grigoriev I.V."/>
            <person name="Hibbett D."/>
            <person name="Nagy L.G."/>
            <person name="Martin F.M."/>
        </authorList>
    </citation>
    <scope>NUCLEOTIDE SEQUENCE</scope>
    <source>
        <strain evidence="5">BED1</strain>
    </source>
</reference>
<dbReference type="AlphaFoldDB" id="A0AAD4BKZ8"/>
<dbReference type="Proteomes" id="UP001194468">
    <property type="component" value="Unassembled WGS sequence"/>
</dbReference>
<accession>A0AAD4BKZ8</accession>
<evidence type="ECO:0000313" key="5">
    <source>
        <dbReference type="EMBL" id="KAF8433204.1"/>
    </source>
</evidence>
<dbReference type="GO" id="GO:0043657">
    <property type="term" value="C:host cell"/>
    <property type="evidence" value="ECO:0007669"/>
    <property type="project" value="UniProtKB-SubCell"/>
</dbReference>
<evidence type="ECO:0000313" key="6">
    <source>
        <dbReference type="Proteomes" id="UP001194468"/>
    </source>
</evidence>
<proteinExistence type="predicted"/>
<dbReference type="InterPro" id="IPR045379">
    <property type="entry name" value="Crinkler_N"/>
</dbReference>
<keyword evidence="6" id="KW-1185">Reference proteome</keyword>
<keyword evidence="3" id="KW-0964">Secreted</keyword>
<dbReference type="EMBL" id="WHUW01000035">
    <property type="protein sequence ID" value="KAF8433204.1"/>
    <property type="molecule type" value="Genomic_DNA"/>
</dbReference>
<evidence type="ECO:0000259" key="4">
    <source>
        <dbReference type="Pfam" id="PF20147"/>
    </source>
</evidence>
<name>A0AAD4BKZ8_BOLED</name>
<dbReference type="GO" id="GO:0005576">
    <property type="term" value="C:extracellular region"/>
    <property type="evidence" value="ECO:0007669"/>
    <property type="project" value="UniProtKB-SubCell"/>
</dbReference>
<feature type="domain" description="Crinkler effector protein N-terminal" evidence="4">
    <location>
        <begin position="44"/>
        <end position="144"/>
    </location>
</feature>
<organism evidence="5 6">
    <name type="scientific">Boletus edulis BED1</name>
    <dbReference type="NCBI Taxonomy" id="1328754"/>
    <lineage>
        <taxon>Eukaryota</taxon>
        <taxon>Fungi</taxon>
        <taxon>Dikarya</taxon>
        <taxon>Basidiomycota</taxon>
        <taxon>Agaricomycotina</taxon>
        <taxon>Agaricomycetes</taxon>
        <taxon>Agaricomycetidae</taxon>
        <taxon>Boletales</taxon>
        <taxon>Boletineae</taxon>
        <taxon>Boletaceae</taxon>
        <taxon>Boletoideae</taxon>
        <taxon>Boletus</taxon>
    </lineage>
</organism>
<feature type="domain" description="Crinkler effector protein N-terminal" evidence="4">
    <location>
        <begin position="150"/>
        <end position="222"/>
    </location>
</feature>